<keyword evidence="5 9" id="KW-0653">Protein transport</keyword>
<dbReference type="HAMAP" id="MF_01463_B">
    <property type="entry name" value="SecD_B"/>
    <property type="match status" value="1"/>
</dbReference>
<dbReference type="PANTHER" id="PTHR30081">
    <property type="entry name" value="PROTEIN-EXPORT MEMBRANE PROTEIN SEC"/>
    <property type="match status" value="1"/>
</dbReference>
<evidence type="ECO:0000313" key="13">
    <source>
        <dbReference type="EMBL" id="MBC8531075.1"/>
    </source>
</evidence>
<feature type="transmembrane region" description="Helical" evidence="9">
    <location>
        <begin position="339"/>
        <end position="364"/>
    </location>
</feature>
<feature type="transmembrane region" description="Helical" evidence="9">
    <location>
        <begin position="296"/>
        <end position="318"/>
    </location>
</feature>
<dbReference type="Gene3D" id="3.30.70.3220">
    <property type="match status" value="1"/>
</dbReference>
<dbReference type="InterPro" id="IPR022813">
    <property type="entry name" value="SecD/SecF_arch_bac"/>
</dbReference>
<feature type="domain" description="SecDF P1 head subdomain" evidence="12">
    <location>
        <begin position="129"/>
        <end position="223"/>
    </location>
</feature>
<evidence type="ECO:0000259" key="10">
    <source>
        <dbReference type="Pfam" id="PF02355"/>
    </source>
</evidence>
<dbReference type="AlphaFoldDB" id="A0A926D641"/>
<keyword evidence="3 9" id="KW-1003">Cell membrane</keyword>
<keyword evidence="2 9" id="KW-0813">Transport</keyword>
<evidence type="ECO:0000256" key="6">
    <source>
        <dbReference type="ARBA" id="ARBA00022989"/>
    </source>
</evidence>
<dbReference type="Proteomes" id="UP000623172">
    <property type="component" value="Unassembled WGS sequence"/>
</dbReference>
<dbReference type="Pfam" id="PF22599">
    <property type="entry name" value="SecDF_P1_head"/>
    <property type="match status" value="1"/>
</dbReference>
<comment type="caution">
    <text evidence="13">The sequence shown here is derived from an EMBL/GenBank/DDBJ whole genome shotgun (WGS) entry which is preliminary data.</text>
</comment>
<dbReference type="InterPro" id="IPR054384">
    <property type="entry name" value="SecDF_P1_head"/>
</dbReference>
<comment type="caution">
    <text evidence="9">Lacks conserved residue(s) required for the propagation of feature annotation.</text>
</comment>
<reference evidence="13" key="1">
    <citation type="submission" date="2020-08" db="EMBL/GenBank/DDBJ databases">
        <title>Genome public.</title>
        <authorList>
            <person name="Liu C."/>
            <person name="Sun Q."/>
        </authorList>
    </citation>
    <scope>NUCLEOTIDE SEQUENCE</scope>
    <source>
        <strain evidence="13">NSJ-53</strain>
    </source>
</reference>
<sequence length="415" mass="44442">MNKKSLVKLLIIFVLLIGLGYLAICGAQVGKYILKPLTDAIPKGLDLTGGVSALYQAVDPDQEDFESKMQSVSAVLRNRLDANGFLEATISRQGTDRIRVEIPNVNDPDELLSIIGKPAKLEFVDPNGEVLMDGSMVKTAQAAMGNGNTYVVAFELNEEGTDIFARATQEFLNQVIKINLDGTTISAPTVNSVIASGTGQIEGSFTASQAQQLASLIQSGALPLDLNQLEVRTISATLGDEAMSSSMVAGIIAIAFIFVFMIAVYRLPGLIGGVAMLWFSLLYLFFMAVIPGVQLTLPGVAGVVLSIGMAVDANVIIFERMKEELYMGKTLRGSVNSGFHKAFSAILDGNITTIIAGVVILFFGTGTIKGFAISLIIGICVSMFTAIVFTRYMLTLVMDLNVRNKRLYGLRGADK</sequence>
<protein>
    <recommendedName>
        <fullName evidence="9">Protein translocase subunit SecD</fullName>
    </recommendedName>
</protein>
<name>A0A926D641_9FIRM</name>
<evidence type="ECO:0000256" key="3">
    <source>
        <dbReference type="ARBA" id="ARBA00022475"/>
    </source>
</evidence>
<dbReference type="NCBIfam" id="TIGR01129">
    <property type="entry name" value="secD"/>
    <property type="match status" value="1"/>
</dbReference>
<dbReference type="GO" id="GO:0006605">
    <property type="term" value="P:protein targeting"/>
    <property type="evidence" value="ECO:0007669"/>
    <property type="project" value="UniProtKB-UniRule"/>
</dbReference>
<keyword evidence="8 9" id="KW-0472">Membrane</keyword>
<organism evidence="13 14">
    <name type="scientific">Gehongia tenuis</name>
    <dbReference type="NCBI Taxonomy" id="2763655"/>
    <lineage>
        <taxon>Bacteria</taxon>
        <taxon>Bacillati</taxon>
        <taxon>Bacillota</taxon>
        <taxon>Clostridia</taxon>
        <taxon>Christensenellales</taxon>
        <taxon>Christensenellaceae</taxon>
        <taxon>Gehongia</taxon>
    </lineage>
</organism>
<keyword evidence="4 9" id="KW-0812">Transmembrane</keyword>
<evidence type="ECO:0000256" key="2">
    <source>
        <dbReference type="ARBA" id="ARBA00022448"/>
    </source>
</evidence>
<dbReference type="InterPro" id="IPR005791">
    <property type="entry name" value="SecD"/>
</dbReference>
<comment type="subunit">
    <text evidence="9">Forms a complex with SecF. Part of the essential Sec protein translocation apparatus which comprises SecA, SecYEG and auxiliary proteins SecDF. Other proteins may also be involved.</text>
</comment>
<dbReference type="NCBIfam" id="TIGR00916">
    <property type="entry name" value="2A0604s01"/>
    <property type="match status" value="1"/>
</dbReference>
<dbReference type="GO" id="GO:0043952">
    <property type="term" value="P:protein transport by the Sec complex"/>
    <property type="evidence" value="ECO:0007669"/>
    <property type="project" value="UniProtKB-UniRule"/>
</dbReference>
<evidence type="ECO:0000256" key="9">
    <source>
        <dbReference type="HAMAP-Rule" id="MF_01463"/>
    </source>
</evidence>
<evidence type="ECO:0000256" key="1">
    <source>
        <dbReference type="ARBA" id="ARBA00004651"/>
    </source>
</evidence>
<feature type="transmembrane region" description="Helical" evidence="9">
    <location>
        <begin position="270"/>
        <end position="290"/>
    </location>
</feature>
<evidence type="ECO:0000256" key="5">
    <source>
        <dbReference type="ARBA" id="ARBA00022927"/>
    </source>
</evidence>
<comment type="subcellular location">
    <subcellularLocation>
        <location evidence="1 9">Cell membrane</location>
        <topology evidence="1 9">Multi-pass membrane protein</topology>
    </subcellularLocation>
</comment>
<dbReference type="GO" id="GO:0015450">
    <property type="term" value="F:protein-transporting ATPase activity"/>
    <property type="evidence" value="ECO:0007669"/>
    <property type="project" value="InterPro"/>
</dbReference>
<dbReference type="InterPro" id="IPR048631">
    <property type="entry name" value="SecD_1st"/>
</dbReference>
<dbReference type="EMBL" id="JACRSR010000001">
    <property type="protein sequence ID" value="MBC8531075.1"/>
    <property type="molecule type" value="Genomic_DNA"/>
</dbReference>
<dbReference type="Gene3D" id="1.20.1640.10">
    <property type="entry name" value="Multidrug efflux transporter AcrB transmembrane domain"/>
    <property type="match status" value="1"/>
</dbReference>
<keyword evidence="14" id="KW-1185">Reference proteome</keyword>
<evidence type="ECO:0000259" key="11">
    <source>
        <dbReference type="Pfam" id="PF21760"/>
    </source>
</evidence>
<comment type="function">
    <text evidence="9">Part of the Sec protein translocase complex. Interacts with the SecYEG preprotein conducting channel. SecDF uses the proton motive force (PMF) to complete protein translocation after the ATP-dependent function of SecA.</text>
</comment>
<feature type="domain" description="Protein export membrane protein SecD/SecF C-terminal" evidence="10">
    <location>
        <begin position="225"/>
        <end position="394"/>
    </location>
</feature>
<dbReference type="Pfam" id="PF21760">
    <property type="entry name" value="SecD_1st"/>
    <property type="match status" value="1"/>
</dbReference>
<dbReference type="Pfam" id="PF02355">
    <property type="entry name" value="SecD_SecF_C"/>
    <property type="match status" value="1"/>
</dbReference>
<feature type="transmembrane region" description="Helical" evidence="9">
    <location>
        <begin position="370"/>
        <end position="394"/>
    </location>
</feature>
<feature type="transmembrane region" description="Helical" evidence="9">
    <location>
        <begin position="242"/>
        <end position="263"/>
    </location>
</feature>
<dbReference type="PRINTS" id="PR00702">
    <property type="entry name" value="ACRIFLAVINRP"/>
</dbReference>
<dbReference type="InterPro" id="IPR055344">
    <property type="entry name" value="SecD_SecF_C_bact"/>
</dbReference>
<dbReference type="RefSeq" id="WP_249315138.1">
    <property type="nucleotide sequence ID" value="NZ_JACRSR010000001.1"/>
</dbReference>
<dbReference type="SUPFAM" id="SSF82866">
    <property type="entry name" value="Multidrug efflux transporter AcrB transmembrane domain"/>
    <property type="match status" value="1"/>
</dbReference>
<evidence type="ECO:0000256" key="4">
    <source>
        <dbReference type="ARBA" id="ARBA00022692"/>
    </source>
</evidence>
<dbReference type="GO" id="GO:0065002">
    <property type="term" value="P:intracellular protein transmembrane transport"/>
    <property type="evidence" value="ECO:0007669"/>
    <property type="project" value="UniProtKB-UniRule"/>
</dbReference>
<keyword evidence="6 9" id="KW-1133">Transmembrane helix</keyword>
<comment type="similarity">
    <text evidence="9">Belongs to the SecD/SecF family. SecD subfamily.</text>
</comment>
<dbReference type="GO" id="GO:0005886">
    <property type="term" value="C:plasma membrane"/>
    <property type="evidence" value="ECO:0007669"/>
    <property type="project" value="UniProtKB-SubCell"/>
</dbReference>
<evidence type="ECO:0000259" key="12">
    <source>
        <dbReference type="Pfam" id="PF22599"/>
    </source>
</evidence>
<proteinExistence type="inferred from homology"/>
<evidence type="ECO:0000313" key="14">
    <source>
        <dbReference type="Proteomes" id="UP000623172"/>
    </source>
</evidence>
<keyword evidence="7 9" id="KW-0811">Translocation</keyword>
<dbReference type="InterPro" id="IPR048634">
    <property type="entry name" value="SecD_SecF_C"/>
</dbReference>
<dbReference type="InterPro" id="IPR001036">
    <property type="entry name" value="Acrflvin-R"/>
</dbReference>
<evidence type="ECO:0000256" key="7">
    <source>
        <dbReference type="ARBA" id="ARBA00023010"/>
    </source>
</evidence>
<gene>
    <name evidence="9 13" type="primary">secD</name>
    <name evidence="13" type="ORF">H8696_04345</name>
</gene>
<dbReference type="PANTHER" id="PTHR30081:SF1">
    <property type="entry name" value="PROTEIN TRANSLOCASE SUBUNIT SECD"/>
    <property type="match status" value="1"/>
</dbReference>
<evidence type="ECO:0000256" key="8">
    <source>
        <dbReference type="ARBA" id="ARBA00023136"/>
    </source>
</evidence>
<accession>A0A926D641</accession>
<feature type="domain" description="Protein translocase subunit SecDF P1" evidence="11">
    <location>
        <begin position="69"/>
        <end position="127"/>
    </location>
</feature>